<feature type="domain" description="dUTPase-like" evidence="6">
    <location>
        <begin position="12"/>
        <end position="140"/>
    </location>
</feature>
<dbReference type="InterPro" id="IPR033704">
    <property type="entry name" value="dUTPase_trimeric"/>
</dbReference>
<evidence type="ECO:0000256" key="5">
    <source>
        <dbReference type="ARBA" id="ARBA00047686"/>
    </source>
</evidence>
<name>A0A2M7BQW2_9BACT</name>
<gene>
    <name evidence="7" type="ORF">COS53_00035</name>
</gene>
<dbReference type="PANTHER" id="PTHR11241">
    <property type="entry name" value="DEOXYURIDINE 5'-TRIPHOSPHATE NUCLEOTIDOHYDROLASE"/>
    <property type="match status" value="1"/>
</dbReference>
<dbReference type="GO" id="GO:0046081">
    <property type="term" value="P:dUTP catabolic process"/>
    <property type="evidence" value="ECO:0007669"/>
    <property type="project" value="InterPro"/>
</dbReference>
<sequence length="143" mass="15755">MQIKIKRFDKSLPLPAYKTAGAVCIDLCARVDTVIEPHQVGYIPLNVAFEIPKGCWIMIAARGSTHKQGIMPVHGIGVGDVDFCGDNDEYQFPALNFTDKIVTIKKDARIAQAMVVKYEKMELVEVDKLENIDRGGFGTTGAK</sequence>
<accession>A0A2M7BQW2</accession>
<dbReference type="InterPro" id="IPR036157">
    <property type="entry name" value="dUTPase-like_sf"/>
</dbReference>
<dbReference type="Pfam" id="PF00692">
    <property type="entry name" value="dUTPase"/>
    <property type="match status" value="1"/>
</dbReference>
<dbReference type="GO" id="GO:0004170">
    <property type="term" value="F:dUTP diphosphatase activity"/>
    <property type="evidence" value="ECO:0007669"/>
    <property type="project" value="UniProtKB-EC"/>
</dbReference>
<dbReference type="InterPro" id="IPR029054">
    <property type="entry name" value="dUTPase-like"/>
</dbReference>
<comment type="caution">
    <text evidence="7">The sequence shown here is derived from an EMBL/GenBank/DDBJ whole genome shotgun (WGS) entry which is preliminary data.</text>
</comment>
<dbReference type="GO" id="GO:0006226">
    <property type="term" value="P:dUMP biosynthetic process"/>
    <property type="evidence" value="ECO:0007669"/>
    <property type="project" value="InterPro"/>
</dbReference>
<keyword evidence="3" id="KW-0378">Hydrolase</keyword>
<evidence type="ECO:0000313" key="8">
    <source>
        <dbReference type="Proteomes" id="UP000229191"/>
    </source>
</evidence>
<evidence type="ECO:0000256" key="2">
    <source>
        <dbReference type="ARBA" id="ARBA00012379"/>
    </source>
</evidence>
<dbReference type="SUPFAM" id="SSF51283">
    <property type="entry name" value="dUTPase-like"/>
    <property type="match status" value="1"/>
</dbReference>
<protein>
    <recommendedName>
        <fullName evidence="2">dUTP diphosphatase</fullName>
        <ecNumber evidence="2">3.6.1.23</ecNumber>
    </recommendedName>
</protein>
<dbReference type="Proteomes" id="UP000229191">
    <property type="component" value="Unassembled WGS sequence"/>
</dbReference>
<dbReference type="InterPro" id="IPR008181">
    <property type="entry name" value="dUTPase"/>
</dbReference>
<evidence type="ECO:0000256" key="4">
    <source>
        <dbReference type="ARBA" id="ARBA00023080"/>
    </source>
</evidence>
<proteinExistence type="inferred from homology"/>
<keyword evidence="4" id="KW-0546">Nucleotide metabolism</keyword>
<evidence type="ECO:0000313" key="7">
    <source>
        <dbReference type="EMBL" id="PIV07883.1"/>
    </source>
</evidence>
<dbReference type="EMBL" id="PEVB01000002">
    <property type="protein sequence ID" value="PIV07883.1"/>
    <property type="molecule type" value="Genomic_DNA"/>
</dbReference>
<comment type="catalytic activity">
    <reaction evidence="5">
        <text>dUTP + H2O = dUMP + diphosphate + H(+)</text>
        <dbReference type="Rhea" id="RHEA:10248"/>
        <dbReference type="ChEBI" id="CHEBI:15377"/>
        <dbReference type="ChEBI" id="CHEBI:15378"/>
        <dbReference type="ChEBI" id="CHEBI:33019"/>
        <dbReference type="ChEBI" id="CHEBI:61555"/>
        <dbReference type="ChEBI" id="CHEBI:246422"/>
        <dbReference type="EC" id="3.6.1.23"/>
    </reaction>
</comment>
<organism evidence="7 8">
    <name type="scientific">Candidatus Shapirobacteria bacterium CG03_land_8_20_14_0_80_35_14</name>
    <dbReference type="NCBI Taxonomy" id="1974878"/>
    <lineage>
        <taxon>Bacteria</taxon>
        <taxon>Candidatus Shapironibacteriota</taxon>
    </lineage>
</organism>
<evidence type="ECO:0000259" key="6">
    <source>
        <dbReference type="Pfam" id="PF00692"/>
    </source>
</evidence>
<dbReference type="Gene3D" id="2.70.40.10">
    <property type="match status" value="1"/>
</dbReference>
<dbReference type="PANTHER" id="PTHR11241:SF0">
    <property type="entry name" value="DEOXYURIDINE 5'-TRIPHOSPHATE NUCLEOTIDOHYDROLASE"/>
    <property type="match status" value="1"/>
</dbReference>
<dbReference type="EC" id="3.6.1.23" evidence="2"/>
<evidence type="ECO:0000256" key="3">
    <source>
        <dbReference type="ARBA" id="ARBA00022801"/>
    </source>
</evidence>
<dbReference type="GO" id="GO:0000287">
    <property type="term" value="F:magnesium ion binding"/>
    <property type="evidence" value="ECO:0007669"/>
    <property type="project" value="InterPro"/>
</dbReference>
<reference evidence="8" key="1">
    <citation type="submission" date="2017-09" db="EMBL/GenBank/DDBJ databases">
        <title>Depth-based differentiation of microbial function through sediment-hosted aquifers and enrichment of novel symbionts in the deep terrestrial subsurface.</title>
        <authorList>
            <person name="Probst A.J."/>
            <person name="Ladd B."/>
            <person name="Jarett J.K."/>
            <person name="Geller-Mcgrath D.E."/>
            <person name="Sieber C.M.K."/>
            <person name="Emerson J.B."/>
            <person name="Anantharaman K."/>
            <person name="Thomas B.C."/>
            <person name="Malmstrom R."/>
            <person name="Stieglmeier M."/>
            <person name="Klingl A."/>
            <person name="Woyke T."/>
            <person name="Ryan C.M."/>
            <person name="Banfield J.F."/>
        </authorList>
    </citation>
    <scope>NUCLEOTIDE SEQUENCE [LARGE SCALE GENOMIC DNA]</scope>
</reference>
<dbReference type="CDD" id="cd07557">
    <property type="entry name" value="trimeric_dUTPase"/>
    <property type="match status" value="1"/>
</dbReference>
<comment type="similarity">
    <text evidence="1">Belongs to the dUTPase family.</text>
</comment>
<dbReference type="AlphaFoldDB" id="A0A2M7BQW2"/>
<evidence type="ECO:0000256" key="1">
    <source>
        <dbReference type="ARBA" id="ARBA00006581"/>
    </source>
</evidence>